<feature type="compositionally biased region" description="Polar residues" evidence="1">
    <location>
        <begin position="303"/>
        <end position="320"/>
    </location>
</feature>
<feature type="compositionally biased region" description="Low complexity" evidence="1">
    <location>
        <begin position="119"/>
        <end position="136"/>
    </location>
</feature>
<dbReference type="RefSeq" id="XP_024512896.1">
    <property type="nucleotide sequence ID" value="XM_024657262.1"/>
</dbReference>
<feature type="compositionally biased region" description="Basic and acidic residues" evidence="1">
    <location>
        <begin position="146"/>
        <end position="160"/>
    </location>
</feature>
<feature type="compositionally biased region" description="Basic and acidic residues" evidence="1">
    <location>
        <begin position="986"/>
        <end position="996"/>
    </location>
</feature>
<feature type="compositionally biased region" description="Low complexity" evidence="1">
    <location>
        <begin position="901"/>
        <end position="914"/>
    </location>
</feature>
<name>Q5KGG5_CRYD1</name>
<feature type="compositionally biased region" description="Polar residues" evidence="1">
    <location>
        <begin position="188"/>
        <end position="233"/>
    </location>
</feature>
<feature type="region of interest" description="Disordered" evidence="1">
    <location>
        <begin position="592"/>
        <end position="653"/>
    </location>
</feature>
<dbReference type="InParanoid" id="Q5KGG5"/>
<dbReference type="EMBL" id="AE017345">
    <property type="protein sequence ID" value="AAW43632.1"/>
    <property type="molecule type" value="Genomic_DNA"/>
</dbReference>
<feature type="compositionally biased region" description="Basic and acidic residues" evidence="1">
    <location>
        <begin position="1149"/>
        <end position="1171"/>
    </location>
</feature>
<organism evidence="2 3">
    <name type="scientific">Cryptococcus deneoformans (strain JEC21 / ATCC MYA-565)</name>
    <name type="common">Cryptococcus neoformans var. neoformans serotype D</name>
    <dbReference type="NCBI Taxonomy" id="214684"/>
    <lineage>
        <taxon>Eukaryota</taxon>
        <taxon>Fungi</taxon>
        <taxon>Dikarya</taxon>
        <taxon>Basidiomycota</taxon>
        <taxon>Agaricomycotina</taxon>
        <taxon>Tremellomycetes</taxon>
        <taxon>Tremellales</taxon>
        <taxon>Cryptococcaceae</taxon>
        <taxon>Cryptococcus</taxon>
        <taxon>Cryptococcus neoformans species complex</taxon>
    </lineage>
</organism>
<keyword evidence="3" id="KW-1185">Reference proteome</keyword>
<feature type="compositionally biased region" description="Basic and acidic residues" evidence="1">
    <location>
        <begin position="527"/>
        <end position="537"/>
    </location>
</feature>
<feature type="region of interest" description="Disordered" evidence="1">
    <location>
        <begin position="1"/>
        <end position="170"/>
    </location>
</feature>
<feature type="compositionally biased region" description="Polar residues" evidence="1">
    <location>
        <begin position="512"/>
        <end position="523"/>
    </location>
</feature>
<feature type="region of interest" description="Disordered" evidence="1">
    <location>
        <begin position="798"/>
        <end position="1191"/>
    </location>
</feature>
<dbReference type="PaxDb" id="214684-Q5KGG5"/>
<protein>
    <submittedName>
        <fullName evidence="2">Glucoamylase s1/s2, putative</fullName>
    </submittedName>
</protein>
<evidence type="ECO:0000313" key="2">
    <source>
        <dbReference type="EMBL" id="AAW43632.1"/>
    </source>
</evidence>
<gene>
    <name evidence="2" type="ordered locus">CNE03700</name>
</gene>
<feature type="region of interest" description="Disordered" evidence="1">
    <location>
        <begin position="456"/>
        <end position="539"/>
    </location>
</feature>
<dbReference type="OrthoDB" id="2564946at2759"/>
<feature type="compositionally biased region" description="Polar residues" evidence="1">
    <location>
        <begin position="593"/>
        <end position="609"/>
    </location>
</feature>
<feature type="region of interest" description="Disordered" evidence="1">
    <location>
        <begin position="686"/>
        <end position="763"/>
    </location>
</feature>
<feature type="compositionally biased region" description="Low complexity" evidence="1">
    <location>
        <begin position="1037"/>
        <end position="1049"/>
    </location>
</feature>
<proteinExistence type="predicted"/>
<sequence length="1470" mass="158186">MGILTRIRRRSSSAAQTQRPSSASPLASHLVPSATSGTATVAPDPPSTGSVGSRIPKRPWKKKHDEGSSTGSLNKNGKGKTKAENGELLGGPKYGDFSPSLGPASSLSVSNVPTTRVNGPSSQSSLSPPGNGSPAGDSNSVPCSSEKVEKRRPDVSEIKRPTSRTFKQDGGILGKLNFEVAGDRQRKTSNSSWTKGVESIVSSGSPSEWPNASMSNANLPSESNPVVTSSSRALTPDLNDDQRPAPTLSRGNKREEDPIEVLESAEKKHRFWKGKGKSNRHSRVMSDSFQLGGSEPPTPGKIPSSSSGPDLASVSRNSVDLDQPHPQQLRRPSSSFFPNPFYRSLSRASERPSAVEDGSFQLKSFRHVSGMSDVEGAGKLEGYLSHVKRESVAALSIELPAASTAPDSSLTFASPKPTAVPLSRPVSVAPSLASMEDMMVSPNRVSVAAFKKGLRRPSNGLMSTMSDIGHGTPATGSGDEDDDIPLGKRIVSQPLPRQTSSQSLFNMRDPGLSNSEGATSNPMLKQPKKETSEKEVSSQEPLVFQVKAYRRTSSGFVVKSRSPMASNQDLPSSPVSSLNSLATGFPGSLRPTALTSSASTRTPSPNAGVTNLYGASPPTTDDKELMTDGYFSAGAPSSDRVVQKGQKPSSPVTYQPTEELAKAALPSPPATAQQPSVAPIAELSANVQSSNSHLKRHTPPPVQHIDVPRPSHDISPTLLALNLPLPPDQMPDTPPKAPSPLSELPRRPTAGPEGSASPGTQSKRMSLLEEPIKYLSGLWATPSAGEDGFDPVLAVDSLGRLSGDEPQSPTKSNRPGITSWYAPQDLPERQTSASPSPFSSTERIRSSLSERLAGVATSAISTTKPGRGLQKPAMEKLKTSAEEQCPADNHKSPVSDSTVAPIPRSIPRPFSSFIKPGPVQPNPAIDENESDTEGGTSMSTHHCERLRASSLSSQQSVRRVPGGPRQPVRQSRIVSMPITNSHLVHKSPDRWRHVQKDDDEDEPLAKIKHRSSKSSLAMATAGKSPSYGQISLPTPPTSVTSTSIGSSSPQERRKPLIELESAAPATPQSMTTPRPHDSLLPASSRSFDKSSTTSTGSTPSSGKESLPSPVRAQVRFDNPERKWPSGFQKKRTSPEISKDNVNDNAVEVYGERQRRQAEKYSGDSRQRRRSEGALQHPSPYDPPVQAQMGMQEVPDPQDMSPEAFFAWQKHQWQMQYLAAAYRASEEEWEKQSSVSTSIHNQPSNQFIPFPMQPMSMFPSNANMMDMGMGMPMGYGYSAYPQLQGHMFNSYLNMPQMQGQADGEGGCSYGMGAQSVFGGEFRPLAAKPSQQQQYNPNPQRRASSDQQGAQYGNPPQPHRHQDDPRLAEGRSASALGMYDNATSPPTMSKRPSGVFRGLLGEREKVELQQEMERQAQEKLEKQKQWAKERARGKTTESSSPPPPSSWSRMTGDWSEGGAPRRQNRSRSNIAN</sequence>
<feature type="compositionally biased region" description="Basic and acidic residues" evidence="1">
    <location>
        <begin position="1132"/>
        <end position="1141"/>
    </location>
</feature>
<dbReference type="KEGG" id="cne:CNE03700"/>
<dbReference type="GeneID" id="3257643"/>
<dbReference type="eggNOG" id="ENOG502RBE8">
    <property type="taxonomic scope" value="Eukaryota"/>
</dbReference>
<feature type="compositionally biased region" description="Basic residues" evidence="1">
    <location>
        <begin position="1"/>
        <end position="11"/>
    </location>
</feature>
<feature type="compositionally biased region" description="Low complexity" evidence="1">
    <location>
        <begin position="948"/>
        <end position="970"/>
    </location>
</feature>
<evidence type="ECO:0000313" key="3">
    <source>
        <dbReference type="Proteomes" id="UP000002149"/>
    </source>
</evidence>
<feature type="compositionally biased region" description="Basic and acidic residues" evidence="1">
    <location>
        <begin position="1398"/>
        <end position="1433"/>
    </location>
</feature>
<feature type="compositionally biased region" description="Basic residues" evidence="1">
    <location>
        <begin position="267"/>
        <end position="283"/>
    </location>
</feature>
<dbReference type="OMA" id="DNEVECC"/>
<feature type="compositionally biased region" description="Polar residues" evidence="1">
    <location>
        <begin position="829"/>
        <end position="849"/>
    </location>
</feature>
<feature type="compositionally biased region" description="Polar residues" evidence="1">
    <location>
        <begin position="495"/>
        <end position="505"/>
    </location>
</feature>
<feature type="compositionally biased region" description="Basic and acidic residues" evidence="1">
    <location>
        <begin position="1358"/>
        <end position="1367"/>
    </location>
</feature>
<feature type="compositionally biased region" description="Low complexity" evidence="1">
    <location>
        <begin position="1083"/>
        <end position="1102"/>
    </location>
</feature>
<feature type="compositionally biased region" description="Polar residues" evidence="1">
    <location>
        <begin position="103"/>
        <end position="118"/>
    </location>
</feature>
<feature type="compositionally biased region" description="Pro residues" evidence="1">
    <location>
        <begin position="724"/>
        <end position="738"/>
    </location>
</feature>
<feature type="compositionally biased region" description="Polar residues" evidence="1">
    <location>
        <begin position="805"/>
        <end position="816"/>
    </location>
</feature>
<accession>Q55S13</accession>
<feature type="compositionally biased region" description="Low complexity" evidence="1">
    <location>
        <begin position="12"/>
        <end position="25"/>
    </location>
</feature>
<dbReference type="HOGENOM" id="CLU_004516_0_0_1"/>
<accession>Q5KGG5</accession>
<dbReference type="VEuPathDB" id="FungiDB:CNE03700"/>
<reference evidence="2 3" key="1">
    <citation type="journal article" date="2005" name="Science">
        <title>The genome of the basidiomycetous yeast and human pathogen Cryptococcus neoformans.</title>
        <authorList>
            <person name="Loftus B.J."/>
            <person name="Fung E."/>
            <person name="Roncaglia P."/>
            <person name="Rowley D."/>
            <person name="Amedeo P."/>
            <person name="Bruno D."/>
            <person name="Vamathevan J."/>
            <person name="Miranda M."/>
            <person name="Anderson I.J."/>
            <person name="Fraser J.A."/>
            <person name="Allen J.E."/>
            <person name="Bosdet I.E."/>
            <person name="Brent M.R."/>
            <person name="Chiu R."/>
            <person name="Doering T.L."/>
            <person name="Donlin M.J."/>
            <person name="D'Souza C.A."/>
            <person name="Fox D.S."/>
            <person name="Grinberg V."/>
            <person name="Fu J."/>
            <person name="Fukushima M."/>
            <person name="Haas B.J."/>
            <person name="Huang J.C."/>
            <person name="Janbon G."/>
            <person name="Jones S.J."/>
            <person name="Koo H.L."/>
            <person name="Krzywinski M.I."/>
            <person name="Kwon-Chung J.K."/>
            <person name="Lengeler K.B."/>
            <person name="Maiti R."/>
            <person name="Marra M.A."/>
            <person name="Marra R.E."/>
            <person name="Mathewson C.A."/>
            <person name="Mitchell T.G."/>
            <person name="Pertea M."/>
            <person name="Riggs F.R."/>
            <person name="Salzberg S.L."/>
            <person name="Schein J.E."/>
            <person name="Shvartsbeyn A."/>
            <person name="Shin H."/>
            <person name="Shumway M."/>
            <person name="Specht C.A."/>
            <person name="Suh B.B."/>
            <person name="Tenney A."/>
            <person name="Utterback T.R."/>
            <person name="Wickes B.L."/>
            <person name="Wortman J.R."/>
            <person name="Wye N.H."/>
            <person name="Kronstad J.W."/>
            <person name="Lodge J.K."/>
            <person name="Heitman J."/>
            <person name="Davis R.W."/>
            <person name="Fraser C.M."/>
            <person name="Hyman R.W."/>
        </authorList>
    </citation>
    <scope>NUCLEOTIDE SEQUENCE [LARGE SCALE GENOMIC DNA]</scope>
    <source>
        <strain evidence="3">JEC21 / ATCC MYA-565</strain>
    </source>
</reference>
<feature type="region of interest" description="Disordered" evidence="1">
    <location>
        <begin position="183"/>
        <end position="337"/>
    </location>
</feature>
<feature type="region of interest" description="Disordered" evidence="1">
    <location>
        <begin position="1325"/>
        <end position="1470"/>
    </location>
</feature>
<feature type="compositionally biased region" description="Low complexity" evidence="1">
    <location>
        <begin position="1329"/>
        <end position="1340"/>
    </location>
</feature>
<dbReference type="Proteomes" id="UP000002149">
    <property type="component" value="Chromosome 5"/>
</dbReference>
<evidence type="ECO:0000256" key="1">
    <source>
        <dbReference type="SAM" id="MobiDB-lite"/>
    </source>
</evidence>